<dbReference type="CDD" id="cd21416">
    <property type="entry name" value="HDC_protein"/>
    <property type="match status" value="1"/>
</dbReference>
<feature type="transmembrane region" description="Helical" evidence="1">
    <location>
        <begin position="148"/>
        <end position="168"/>
    </location>
</feature>
<keyword evidence="1" id="KW-1133">Transmembrane helix</keyword>
<feature type="transmembrane region" description="Helical" evidence="1">
    <location>
        <begin position="264"/>
        <end position="284"/>
    </location>
</feature>
<evidence type="ECO:0000313" key="3">
    <source>
        <dbReference type="Proteomes" id="UP000674938"/>
    </source>
</evidence>
<gene>
    <name evidence="2" type="ORF">I6N95_03195</name>
</gene>
<feature type="transmembrane region" description="Helical" evidence="1">
    <location>
        <begin position="366"/>
        <end position="389"/>
    </location>
</feature>
<keyword evidence="3" id="KW-1185">Reference proteome</keyword>
<sequence>MQWNVVISFAVVSGIMFIGDFLSNKSKGKIPQMLVVAIIFLVGYWTILPEDIIQVSGISVMNEIVLSFILIHVGTMFDFKSMLKEWRVVVTTLAASAGIILFTLVAGWLIFDKLTALVAMSPMTGGGMAAIIMNTAAQEIGRADLGMLAMLIFIMHGFIGFPLAAHFIKKECMQLVTDFRGGKLQALEEAEVKGDQKVTLIQRIPEKYRTTTFYLAQLALLGAICGEISRVTSINFAIVQIVVGIICTQVGILEANPVNKTDSYGILSMALFANFMASFTLATFDVVANLFVKIIVLMVIATIGLVLFSVPVGKKMGYSKNMSIAIGINCFLGFPFNFAITNEAIKTVADNEEEAVVLNQQMMSKMIIAGIVAVSFVSAILAGIVASVAF</sequence>
<feature type="transmembrane region" description="Helical" evidence="1">
    <location>
        <begin position="30"/>
        <end position="47"/>
    </location>
</feature>
<proteinExistence type="predicted"/>
<feature type="transmembrane region" description="Helical" evidence="1">
    <location>
        <begin position="86"/>
        <end position="111"/>
    </location>
</feature>
<keyword evidence="1" id="KW-0472">Membrane</keyword>
<feature type="transmembrane region" description="Helical" evidence="1">
    <location>
        <begin position="53"/>
        <end position="74"/>
    </location>
</feature>
<evidence type="ECO:0000256" key="1">
    <source>
        <dbReference type="SAM" id="Phobius"/>
    </source>
</evidence>
<accession>A0A940PAS9</accession>
<dbReference type="InterPro" id="IPR049576">
    <property type="entry name" value="HDC-like"/>
</dbReference>
<feature type="transmembrane region" description="Helical" evidence="1">
    <location>
        <begin position="234"/>
        <end position="252"/>
    </location>
</feature>
<comment type="caution">
    <text evidence="2">The sequence shown here is derived from an EMBL/GenBank/DDBJ whole genome shotgun (WGS) entry which is preliminary data.</text>
</comment>
<dbReference type="AlphaFoldDB" id="A0A940PAS9"/>
<evidence type="ECO:0000313" key="2">
    <source>
        <dbReference type="EMBL" id="MBP1040011.1"/>
    </source>
</evidence>
<keyword evidence="1" id="KW-0812">Transmembrane</keyword>
<name>A0A940PAS9_9ENTE</name>
<feature type="transmembrane region" description="Helical" evidence="1">
    <location>
        <begin position="6"/>
        <end position="23"/>
    </location>
</feature>
<reference evidence="2" key="1">
    <citation type="submission" date="2020-12" db="EMBL/GenBank/DDBJ databases">
        <title>Vagococcus allomyrinae sp. nov. and Enterococcus lavae sp. nov., isolated from the larvae of Allomyrina dichotoma.</title>
        <authorList>
            <person name="Lee S.D."/>
        </authorList>
    </citation>
    <scope>NUCLEOTIDE SEQUENCE</scope>
    <source>
        <strain evidence="2">BWB3-3</strain>
    </source>
</reference>
<organism evidence="2 3">
    <name type="scientific">Vagococcus allomyrinae</name>
    <dbReference type="NCBI Taxonomy" id="2794353"/>
    <lineage>
        <taxon>Bacteria</taxon>
        <taxon>Bacillati</taxon>
        <taxon>Bacillota</taxon>
        <taxon>Bacilli</taxon>
        <taxon>Lactobacillales</taxon>
        <taxon>Enterococcaceae</taxon>
        <taxon>Vagococcus</taxon>
    </lineage>
</organism>
<dbReference type="RefSeq" id="WP_209524910.1">
    <property type="nucleotide sequence ID" value="NZ_JAEEGA010000002.1"/>
</dbReference>
<feature type="transmembrane region" description="Helical" evidence="1">
    <location>
        <begin position="290"/>
        <end position="310"/>
    </location>
</feature>
<dbReference type="EMBL" id="JAEEGA010000002">
    <property type="protein sequence ID" value="MBP1040011.1"/>
    <property type="molecule type" value="Genomic_DNA"/>
</dbReference>
<protein>
    <submittedName>
        <fullName evidence="2">Uncharacterized protein</fullName>
    </submittedName>
</protein>
<dbReference type="Proteomes" id="UP000674938">
    <property type="component" value="Unassembled WGS sequence"/>
</dbReference>
<feature type="transmembrane region" description="Helical" evidence="1">
    <location>
        <begin position="322"/>
        <end position="340"/>
    </location>
</feature>
<feature type="transmembrane region" description="Helical" evidence="1">
    <location>
        <begin position="117"/>
        <end position="136"/>
    </location>
</feature>